<proteinExistence type="predicted"/>
<organism evidence="2 3">
    <name type="scientific">Catenuloplanes niger</name>
    <dbReference type="NCBI Taxonomy" id="587534"/>
    <lineage>
        <taxon>Bacteria</taxon>
        <taxon>Bacillati</taxon>
        <taxon>Actinomycetota</taxon>
        <taxon>Actinomycetes</taxon>
        <taxon>Micromonosporales</taxon>
        <taxon>Micromonosporaceae</taxon>
        <taxon>Catenuloplanes</taxon>
    </lineage>
</organism>
<reference evidence="2 3" key="1">
    <citation type="submission" date="2023-07" db="EMBL/GenBank/DDBJ databases">
        <title>Sequencing the genomes of 1000 actinobacteria strains.</title>
        <authorList>
            <person name="Klenk H.-P."/>
        </authorList>
    </citation>
    <scope>NUCLEOTIDE SEQUENCE [LARGE SCALE GENOMIC DNA]</scope>
    <source>
        <strain evidence="2 3">DSM 44711</strain>
    </source>
</reference>
<gene>
    <name evidence="2" type="ORF">J2S44_002875</name>
</gene>
<keyword evidence="1" id="KW-0812">Transmembrane</keyword>
<evidence type="ECO:0000256" key="1">
    <source>
        <dbReference type="SAM" id="Phobius"/>
    </source>
</evidence>
<dbReference type="AlphaFoldDB" id="A0AAE3ZPX4"/>
<protein>
    <submittedName>
        <fullName evidence="2">Uncharacterized protein</fullName>
    </submittedName>
</protein>
<accession>A0AAE3ZPX4</accession>
<keyword evidence="1" id="KW-0472">Membrane</keyword>
<sequence length="239" mass="26135">MVASMRRKWVYTRWFALIVGLAAGAIVGLAVFWGSQLTGAALFALCGTVAGGIAALVIYAFARTVRLTELTVSVPNLTDLTFAVTPTNEGIAWRLFVESVTRVSTQPLEQGTGLIRESLNSLYDLFSTVRDTLIAAGPTAGVAGTQTVEHLAIGMLNHQMRPFMAKWHGELSEWEQQHPEAHESEWPKNAECRIELERMRLGLLNYVRGLGQLAGVSNVDVLLGGHDSWKPLDPDGHVR</sequence>
<dbReference type="EMBL" id="JAVDYC010000001">
    <property type="protein sequence ID" value="MDR7322625.1"/>
    <property type="molecule type" value="Genomic_DNA"/>
</dbReference>
<feature type="transmembrane region" description="Helical" evidence="1">
    <location>
        <begin position="40"/>
        <end position="62"/>
    </location>
</feature>
<name>A0AAE3ZPX4_9ACTN</name>
<evidence type="ECO:0000313" key="3">
    <source>
        <dbReference type="Proteomes" id="UP001183629"/>
    </source>
</evidence>
<dbReference type="RefSeq" id="WP_310413291.1">
    <property type="nucleotide sequence ID" value="NZ_JAVDYC010000001.1"/>
</dbReference>
<evidence type="ECO:0000313" key="2">
    <source>
        <dbReference type="EMBL" id="MDR7322625.1"/>
    </source>
</evidence>
<keyword evidence="1" id="KW-1133">Transmembrane helix</keyword>
<comment type="caution">
    <text evidence="2">The sequence shown here is derived from an EMBL/GenBank/DDBJ whole genome shotgun (WGS) entry which is preliminary data.</text>
</comment>
<keyword evidence="3" id="KW-1185">Reference proteome</keyword>
<feature type="transmembrane region" description="Helical" evidence="1">
    <location>
        <begin position="12"/>
        <end position="34"/>
    </location>
</feature>
<dbReference type="Proteomes" id="UP001183629">
    <property type="component" value="Unassembled WGS sequence"/>
</dbReference>